<reference evidence="3" key="1">
    <citation type="submission" date="2011-04" db="EMBL/GenBank/DDBJ databases">
        <title>Evolution of plant cell wall degrading machinery underlies the functional diversity of forest fungi.</title>
        <authorList>
            <consortium name="US DOE Joint Genome Institute (JGI-PGF)"/>
            <person name="Eastwood D.C."/>
            <person name="Floudas D."/>
            <person name="Binder M."/>
            <person name="Majcherczyk A."/>
            <person name="Schneider P."/>
            <person name="Aerts A."/>
            <person name="Asiegbu F.O."/>
            <person name="Baker S.E."/>
            <person name="Barry K."/>
            <person name="Bendiksby M."/>
            <person name="Blumentritt M."/>
            <person name="Coutinho P.M."/>
            <person name="Cullen D."/>
            <person name="Cullen D."/>
            <person name="Gathman A."/>
            <person name="Goodell B."/>
            <person name="Henrissat B."/>
            <person name="Ihrmark K."/>
            <person name="Kauserud H."/>
            <person name="Kohler A."/>
            <person name="LaButti K."/>
            <person name="Lapidus A."/>
            <person name="Lavin J.L."/>
            <person name="Lee Y.-H."/>
            <person name="Lindquist E."/>
            <person name="Lilly W."/>
            <person name="Lucas S."/>
            <person name="Morin E."/>
            <person name="Murat C."/>
            <person name="Oguiza J.A."/>
            <person name="Park J."/>
            <person name="Pisabarro A.G."/>
            <person name="Riley R."/>
            <person name="Rosling A."/>
            <person name="Salamov A."/>
            <person name="Schmidt O."/>
            <person name="Schmutz J."/>
            <person name="Skrede I."/>
            <person name="Stenlid J."/>
            <person name="Wiebenga A."/>
            <person name="Xie X."/>
            <person name="Kues U."/>
            <person name="Hibbett D.S."/>
            <person name="Hoffmeister D."/>
            <person name="Hogberg N."/>
            <person name="Martin F."/>
            <person name="Grigoriev I.V."/>
            <person name="Watkinson S.C."/>
        </authorList>
    </citation>
    <scope>NUCLEOTIDE SEQUENCE</scope>
    <source>
        <strain evidence="3">S7.9</strain>
    </source>
</reference>
<dbReference type="RefSeq" id="XP_007320184.1">
    <property type="nucleotide sequence ID" value="XM_007320122.1"/>
</dbReference>
<feature type="transmembrane region" description="Helical" evidence="2">
    <location>
        <begin position="78"/>
        <end position="95"/>
    </location>
</feature>
<proteinExistence type="predicted"/>
<dbReference type="AlphaFoldDB" id="F8P1B4"/>
<dbReference type="KEGG" id="sla:SERLADRAFT_471484"/>
<keyword evidence="2" id="KW-1133">Transmembrane helix</keyword>
<evidence type="ECO:0000256" key="1">
    <source>
        <dbReference type="SAM" id="MobiDB-lite"/>
    </source>
</evidence>
<name>F8P1B4_SERL9</name>
<dbReference type="OrthoDB" id="3199651at2759"/>
<dbReference type="HOGENOM" id="CLU_103024_1_0_1"/>
<protein>
    <submittedName>
        <fullName evidence="3">Uncharacterized protein</fullName>
    </submittedName>
</protein>
<evidence type="ECO:0000256" key="2">
    <source>
        <dbReference type="SAM" id="Phobius"/>
    </source>
</evidence>
<feature type="compositionally biased region" description="Low complexity" evidence="1">
    <location>
        <begin position="10"/>
        <end position="29"/>
    </location>
</feature>
<dbReference type="EMBL" id="GL945436">
    <property type="protein sequence ID" value="EGO22944.1"/>
    <property type="molecule type" value="Genomic_DNA"/>
</dbReference>
<gene>
    <name evidence="3" type="ORF">SERLADRAFT_471484</name>
</gene>
<feature type="region of interest" description="Disordered" evidence="1">
    <location>
        <begin position="1"/>
        <end position="68"/>
    </location>
</feature>
<organism>
    <name type="scientific">Serpula lacrymans var. lacrymans (strain S7.9)</name>
    <name type="common">Dry rot fungus</name>
    <dbReference type="NCBI Taxonomy" id="578457"/>
    <lineage>
        <taxon>Eukaryota</taxon>
        <taxon>Fungi</taxon>
        <taxon>Dikarya</taxon>
        <taxon>Basidiomycota</taxon>
        <taxon>Agaricomycotina</taxon>
        <taxon>Agaricomycetes</taxon>
        <taxon>Agaricomycetidae</taxon>
        <taxon>Boletales</taxon>
        <taxon>Coniophorineae</taxon>
        <taxon>Serpulaceae</taxon>
        <taxon>Serpula</taxon>
    </lineage>
</organism>
<evidence type="ECO:0000313" key="3">
    <source>
        <dbReference type="EMBL" id="EGO22944.1"/>
    </source>
</evidence>
<sequence>MSTRKRTKRNASTASNASAAQVANASSSNIDKSTSTNGRAPGEDGKKIDTSNLPPPRPKEKFLKTVPPPLSTTSTSRFFYTLALLAALTGAFYAWRVMQWKGEVGGWWNLAMGKRPPQLRTQEENHNQYDGLSGWFASRTGWTSPKAGKSGEEGSHKVEDRLNALAEALGMPSHDVASAIAGAVRDHVPPASLSSIAAQETGSAVKILVGVPQGRPAEGGSTGGLYEGIERIVGMDEPPEEAM</sequence>
<dbReference type="Proteomes" id="UP000008064">
    <property type="component" value="Unassembled WGS sequence"/>
</dbReference>
<keyword evidence="2" id="KW-0812">Transmembrane</keyword>
<dbReference type="GeneID" id="18819958"/>
<accession>F8P1B4</accession>
<keyword evidence="2" id="KW-0472">Membrane</keyword>